<feature type="domain" description="Rhodanese" evidence="5">
    <location>
        <begin position="144"/>
        <end position="238"/>
    </location>
</feature>
<dbReference type="Proteomes" id="UP000289703">
    <property type="component" value="Unassembled WGS sequence"/>
</dbReference>
<comment type="similarity">
    <text evidence="4">Belongs to the TrhO family.</text>
</comment>
<evidence type="ECO:0000313" key="7">
    <source>
        <dbReference type="Proteomes" id="UP000289703"/>
    </source>
</evidence>
<evidence type="ECO:0000256" key="4">
    <source>
        <dbReference type="HAMAP-Rule" id="MF_00469"/>
    </source>
</evidence>
<dbReference type="GO" id="GO:0006400">
    <property type="term" value="P:tRNA modification"/>
    <property type="evidence" value="ECO:0007669"/>
    <property type="project" value="UniProtKB-UniRule"/>
</dbReference>
<dbReference type="SUPFAM" id="SSF52821">
    <property type="entry name" value="Rhodanese/Cell cycle control phosphatase"/>
    <property type="match status" value="1"/>
</dbReference>
<dbReference type="HAMAP" id="MF_00469">
    <property type="entry name" value="TrhO"/>
    <property type="match status" value="1"/>
</dbReference>
<keyword evidence="1 4" id="KW-0819">tRNA processing</keyword>
<evidence type="ECO:0000256" key="3">
    <source>
        <dbReference type="ARBA" id="ARBA00045625"/>
    </source>
</evidence>
<dbReference type="CDD" id="cd01518">
    <property type="entry name" value="RHOD_YceA"/>
    <property type="match status" value="1"/>
</dbReference>
<accession>A0A4Q1JJB6</accession>
<dbReference type="SMART" id="SM00450">
    <property type="entry name" value="RHOD"/>
    <property type="match status" value="1"/>
</dbReference>
<dbReference type="NCBIfam" id="NF001133">
    <property type="entry name" value="PRK00142.1-1"/>
    <property type="match status" value="1"/>
</dbReference>
<dbReference type="EC" id="1.14.-.-" evidence="4"/>
<sequence length="344" mass="39676">MQLHNKLSKEEALKKLHAESFKRTTLSFYRYVILEDPQSFRDALFLEWDKLGCLGRIYIAREGINAQMSVPEHNLDAFKEALNVRVELKDMPIKWAVEDDGKSFFKLIIKVRPKIVADGLDDGSFDVTNVGKHLSPMEFHESLDDPNTVVIDMRNHYESEVGKFENAICPDVDTFREEIQMVVDDFSDKKDNKVLLYCTGGVRCEKASAYLRHHGFNDVNQLHGGIIEYARQIKQLGVKSKFIGKNFVFDERLGESIDGQIISKCHQCGAPCDTHTNCANDDCHLLFIQCQSCREQYQGCCTDECKDIIALPQEERILMRSKFHDKYSKSQIYRQRIRPKLNHS</sequence>
<evidence type="ECO:0000256" key="2">
    <source>
        <dbReference type="ARBA" id="ARBA00023002"/>
    </source>
</evidence>
<evidence type="ECO:0000313" key="6">
    <source>
        <dbReference type="EMBL" id="RXQ88483.1"/>
    </source>
</evidence>
<dbReference type="EMBL" id="SAXA01000018">
    <property type="protein sequence ID" value="RXQ88483.1"/>
    <property type="molecule type" value="Genomic_DNA"/>
</dbReference>
<keyword evidence="7" id="KW-1185">Reference proteome</keyword>
<name>A0A4Q1JJB6_9BACT</name>
<dbReference type="InterPro" id="IPR022111">
    <property type="entry name" value="Rhodanese_C"/>
</dbReference>
<dbReference type="Gene3D" id="3.30.70.100">
    <property type="match status" value="1"/>
</dbReference>
<comment type="caution">
    <text evidence="6">The sequence shown here is derived from an EMBL/GenBank/DDBJ whole genome shotgun (WGS) entry which is preliminary data.</text>
</comment>
<protein>
    <recommendedName>
        <fullName evidence="4">tRNA uridine(34) hydroxylase</fullName>
        <ecNumber evidence="4">1.14.-.-</ecNumber>
    </recommendedName>
    <alternativeName>
        <fullName evidence="4">tRNA hydroxylation protein O</fullName>
    </alternativeName>
</protein>
<organism evidence="6 7">
    <name type="scientific">Ancylomarina salipaludis</name>
    <dbReference type="NCBI Taxonomy" id="2501299"/>
    <lineage>
        <taxon>Bacteria</taxon>
        <taxon>Pseudomonadati</taxon>
        <taxon>Bacteroidota</taxon>
        <taxon>Bacteroidia</taxon>
        <taxon>Marinilabiliales</taxon>
        <taxon>Marinifilaceae</taxon>
        <taxon>Ancylomarina</taxon>
    </lineage>
</organism>
<dbReference type="Gene3D" id="3.40.250.10">
    <property type="entry name" value="Rhodanese-like domain"/>
    <property type="match status" value="1"/>
</dbReference>
<keyword evidence="6" id="KW-0808">Transferase</keyword>
<dbReference type="PROSITE" id="PS50206">
    <property type="entry name" value="RHODANESE_3"/>
    <property type="match status" value="1"/>
</dbReference>
<dbReference type="InterPro" id="IPR020936">
    <property type="entry name" value="TrhO"/>
</dbReference>
<dbReference type="InterPro" id="IPR036873">
    <property type="entry name" value="Rhodanese-like_dom_sf"/>
</dbReference>
<proteinExistence type="inferred from homology"/>
<dbReference type="Pfam" id="PF00581">
    <property type="entry name" value="Rhodanese"/>
    <property type="match status" value="1"/>
</dbReference>
<keyword evidence="2 4" id="KW-0560">Oxidoreductase</keyword>
<gene>
    <name evidence="4" type="primary">trhO</name>
    <name evidence="6" type="ORF">EO244_15245</name>
</gene>
<dbReference type="NCBIfam" id="NF001135">
    <property type="entry name" value="PRK00142.1-3"/>
    <property type="match status" value="1"/>
</dbReference>
<evidence type="ECO:0000259" key="5">
    <source>
        <dbReference type="PROSITE" id="PS50206"/>
    </source>
</evidence>
<dbReference type="PANTHER" id="PTHR43846:SF1">
    <property type="entry name" value="TRNA URIDINE(34) HYDROXYLASE"/>
    <property type="match status" value="1"/>
</dbReference>
<comment type="function">
    <text evidence="3">Catalyzes oxygen-dependent 5-hydroxyuridine (ho5U) modification at position 34 in tRNAs, the first step in 5-carboxymethoxyuridine (cmo5U) biosynthesis. May be part of an alternate pathway, which is able to bypass cmo5U biogenesis in a subset of tRNAs under aerobic conditions.</text>
</comment>
<dbReference type="InterPro" id="IPR001763">
    <property type="entry name" value="Rhodanese-like_dom"/>
</dbReference>
<dbReference type="AlphaFoldDB" id="A0A4Q1JJB6"/>
<dbReference type="OrthoDB" id="9778326at2"/>
<dbReference type="GO" id="GO:0016705">
    <property type="term" value="F:oxidoreductase activity, acting on paired donors, with incorporation or reduction of molecular oxygen"/>
    <property type="evidence" value="ECO:0007669"/>
    <property type="project" value="UniProtKB-UniRule"/>
</dbReference>
<dbReference type="Pfam" id="PF17773">
    <property type="entry name" value="UPF0176_N"/>
    <property type="match status" value="1"/>
</dbReference>
<dbReference type="InterPro" id="IPR040503">
    <property type="entry name" value="TRHO_N"/>
</dbReference>
<evidence type="ECO:0000256" key="1">
    <source>
        <dbReference type="ARBA" id="ARBA00022694"/>
    </source>
</evidence>
<dbReference type="RefSeq" id="WP_129255549.1">
    <property type="nucleotide sequence ID" value="NZ_SAXA01000018.1"/>
</dbReference>
<dbReference type="Pfam" id="PF12368">
    <property type="entry name" value="Rhodanese_C"/>
    <property type="match status" value="1"/>
</dbReference>
<comment type="catalytic activity">
    <reaction evidence="4">
        <text>uridine(34) in tRNA + AH2 + O2 = 5-hydroxyuridine(34) in tRNA + A + H2O</text>
        <dbReference type="Rhea" id="RHEA:64224"/>
        <dbReference type="Rhea" id="RHEA-COMP:11727"/>
        <dbReference type="Rhea" id="RHEA-COMP:13381"/>
        <dbReference type="ChEBI" id="CHEBI:13193"/>
        <dbReference type="ChEBI" id="CHEBI:15377"/>
        <dbReference type="ChEBI" id="CHEBI:15379"/>
        <dbReference type="ChEBI" id="CHEBI:17499"/>
        <dbReference type="ChEBI" id="CHEBI:65315"/>
        <dbReference type="ChEBI" id="CHEBI:136877"/>
    </reaction>
</comment>
<dbReference type="PANTHER" id="PTHR43846">
    <property type="entry name" value="UPF0176 PROTEIN YCEA"/>
    <property type="match status" value="1"/>
</dbReference>
<dbReference type="GO" id="GO:0016740">
    <property type="term" value="F:transferase activity"/>
    <property type="evidence" value="ECO:0007669"/>
    <property type="project" value="UniProtKB-KW"/>
</dbReference>
<reference evidence="6 7" key="1">
    <citation type="submission" date="2019-01" db="EMBL/GenBank/DDBJ databases">
        <title>Ancylomarina salipaludis sp. nov., isolated from a salt marsh.</title>
        <authorList>
            <person name="Yoon J.-H."/>
        </authorList>
    </citation>
    <scope>NUCLEOTIDE SEQUENCE [LARGE SCALE GENOMIC DNA]</scope>
    <source>
        <strain evidence="6 7">SHSM-M15</strain>
    </source>
</reference>